<feature type="compositionally biased region" description="Pro residues" evidence="7">
    <location>
        <begin position="295"/>
        <end position="306"/>
    </location>
</feature>
<keyword evidence="5" id="KW-0234">DNA repair</keyword>
<gene>
    <name evidence="8" type="ORF">FN846DRAFT_364078</name>
</gene>
<keyword evidence="6" id="KW-0539">Nucleus</keyword>
<dbReference type="AlphaFoldDB" id="A0A5J5EH29"/>
<evidence type="ECO:0000313" key="9">
    <source>
        <dbReference type="Proteomes" id="UP000326924"/>
    </source>
</evidence>
<dbReference type="PANTHER" id="PTHR46239">
    <property type="entry name" value="DNA REPAIR PROTEIN RAD51 HOMOLOG 3 RAD51C"/>
    <property type="match status" value="1"/>
</dbReference>
<proteinExistence type="predicted"/>
<evidence type="ECO:0000256" key="3">
    <source>
        <dbReference type="ARBA" id="ARBA00022763"/>
    </source>
</evidence>
<evidence type="ECO:0000256" key="4">
    <source>
        <dbReference type="ARBA" id="ARBA00022840"/>
    </source>
</evidence>
<dbReference type="PANTHER" id="PTHR46239:SF1">
    <property type="entry name" value="DNA REPAIR PROTEIN RAD51 HOMOLOG 3"/>
    <property type="match status" value="1"/>
</dbReference>
<dbReference type="EMBL" id="VXIS01000293">
    <property type="protein sequence ID" value="KAA8895012.1"/>
    <property type="molecule type" value="Genomic_DNA"/>
</dbReference>
<dbReference type="GO" id="GO:0007131">
    <property type="term" value="P:reciprocal meiotic recombination"/>
    <property type="evidence" value="ECO:0007669"/>
    <property type="project" value="TreeGrafter"/>
</dbReference>
<feature type="compositionally biased region" description="Polar residues" evidence="7">
    <location>
        <begin position="284"/>
        <end position="293"/>
    </location>
</feature>
<evidence type="ECO:0000256" key="5">
    <source>
        <dbReference type="ARBA" id="ARBA00023204"/>
    </source>
</evidence>
<name>A0A5J5EH29_9PEZI</name>
<feature type="region of interest" description="Disordered" evidence="7">
    <location>
        <begin position="329"/>
        <end position="349"/>
    </location>
</feature>
<keyword evidence="8" id="KW-0378">Hydrolase</keyword>
<keyword evidence="2" id="KW-0547">Nucleotide-binding</keyword>
<dbReference type="GO" id="GO:0033063">
    <property type="term" value="C:Rad51B-Rad51C-Rad51D-XRCC2 complex"/>
    <property type="evidence" value="ECO:0007669"/>
    <property type="project" value="TreeGrafter"/>
</dbReference>
<comment type="subcellular location">
    <subcellularLocation>
        <location evidence="1">Nucleus</location>
    </subcellularLocation>
</comment>
<evidence type="ECO:0000256" key="7">
    <source>
        <dbReference type="SAM" id="MobiDB-lite"/>
    </source>
</evidence>
<dbReference type="InterPro" id="IPR027417">
    <property type="entry name" value="P-loop_NTPase"/>
</dbReference>
<evidence type="ECO:0000256" key="1">
    <source>
        <dbReference type="ARBA" id="ARBA00004123"/>
    </source>
</evidence>
<dbReference type="OrthoDB" id="5957327at2759"/>
<dbReference type="GO" id="GO:0033065">
    <property type="term" value="C:Rad51C-XRCC3 complex"/>
    <property type="evidence" value="ECO:0007669"/>
    <property type="project" value="TreeGrafter"/>
</dbReference>
<accession>A0A5J5EH29</accession>
<feature type="region of interest" description="Disordered" evidence="7">
    <location>
        <begin position="371"/>
        <end position="405"/>
    </location>
</feature>
<dbReference type="GO" id="GO:0000400">
    <property type="term" value="F:four-way junction DNA binding"/>
    <property type="evidence" value="ECO:0007669"/>
    <property type="project" value="TreeGrafter"/>
</dbReference>
<dbReference type="GO" id="GO:0000707">
    <property type="term" value="P:meiotic DNA recombinase assembly"/>
    <property type="evidence" value="ECO:0007669"/>
    <property type="project" value="TreeGrafter"/>
</dbReference>
<dbReference type="SUPFAM" id="SSF52540">
    <property type="entry name" value="P-loop containing nucleoside triphosphate hydrolases"/>
    <property type="match status" value="1"/>
</dbReference>
<sequence length="405" mass="43257">MSTPTATPPSSSNPHRLKAIPLSQALSQSSYSRLSTGSDALNAHLNGGISRGQTVEISGPPGSGKTQFLIQLLTSALSQTPPRAVVWISCKTPPVFPPRLPLARITHFTTPTLSHLLALLLHAPTRLPADFALLAIDDVSTLFTAAFPPGMEQKSSKSSKSARRFPVMLQLITELSRLAAMRSAVVAVSVHMSTRVVKGFGGILQSSLSAPQWTNGLSIRLAVLRRGKGEREVRVVKMDGKDAGEDGLARCKIVVGGGGWADAHAEDEEAALEVWRDQVKGSPSVVSSEQIKSQKPPPPPVPPHPQKTPLKSAAATVLTGKRKRAPTGIAAGIIPDSDDEDGDLDDDEDEEEFMVREFGWGDDGIFEIGEKGVQEEEQEAEDQVERSDAVKFGPTITNGDGRHAE</sequence>
<dbReference type="Gene3D" id="3.40.50.300">
    <property type="entry name" value="P-loop containing nucleotide triphosphate hydrolases"/>
    <property type="match status" value="1"/>
</dbReference>
<dbReference type="GO" id="GO:0008821">
    <property type="term" value="F:crossover junction DNA endonuclease activity"/>
    <property type="evidence" value="ECO:0007669"/>
    <property type="project" value="TreeGrafter"/>
</dbReference>
<keyword evidence="3" id="KW-0227">DNA damage</keyword>
<comment type="caution">
    <text evidence="8">The sequence shown here is derived from an EMBL/GenBank/DDBJ whole genome shotgun (WGS) entry which is preliminary data.</text>
</comment>
<dbReference type="InterPro" id="IPR052093">
    <property type="entry name" value="HR_Repair_Mediator"/>
</dbReference>
<organism evidence="8 9">
    <name type="scientific">Sphaerosporella brunnea</name>
    <dbReference type="NCBI Taxonomy" id="1250544"/>
    <lineage>
        <taxon>Eukaryota</taxon>
        <taxon>Fungi</taxon>
        <taxon>Dikarya</taxon>
        <taxon>Ascomycota</taxon>
        <taxon>Pezizomycotina</taxon>
        <taxon>Pezizomycetes</taxon>
        <taxon>Pezizales</taxon>
        <taxon>Pyronemataceae</taxon>
        <taxon>Sphaerosporella</taxon>
    </lineage>
</organism>
<dbReference type="Proteomes" id="UP000326924">
    <property type="component" value="Unassembled WGS sequence"/>
</dbReference>
<protein>
    <submittedName>
        <fullName evidence="8">P-loop containing nucleoside triphosphate hydrolase protein</fullName>
    </submittedName>
</protein>
<feature type="compositionally biased region" description="Acidic residues" evidence="7">
    <location>
        <begin position="336"/>
        <end position="349"/>
    </location>
</feature>
<dbReference type="InParanoid" id="A0A5J5EH29"/>
<keyword evidence="9" id="KW-1185">Reference proteome</keyword>
<keyword evidence="4" id="KW-0067">ATP-binding</keyword>
<evidence type="ECO:0000313" key="8">
    <source>
        <dbReference type="EMBL" id="KAA8895012.1"/>
    </source>
</evidence>
<evidence type="ECO:0000256" key="6">
    <source>
        <dbReference type="ARBA" id="ARBA00023242"/>
    </source>
</evidence>
<feature type="region of interest" description="Disordered" evidence="7">
    <location>
        <begin position="282"/>
        <end position="311"/>
    </location>
</feature>
<reference evidence="8 9" key="1">
    <citation type="submission" date="2019-09" db="EMBL/GenBank/DDBJ databases">
        <title>Draft genome of the ectomycorrhizal ascomycete Sphaerosporella brunnea.</title>
        <authorList>
            <consortium name="DOE Joint Genome Institute"/>
            <person name="Benucci G.M."/>
            <person name="Marozzi G."/>
            <person name="Antonielli L."/>
            <person name="Sanchez S."/>
            <person name="Marco P."/>
            <person name="Wang X."/>
            <person name="Falini L.B."/>
            <person name="Barry K."/>
            <person name="Haridas S."/>
            <person name="Lipzen A."/>
            <person name="Labutti K."/>
            <person name="Grigoriev I.V."/>
            <person name="Murat C."/>
            <person name="Martin F."/>
            <person name="Albertini E."/>
            <person name="Donnini D."/>
            <person name="Bonito G."/>
        </authorList>
    </citation>
    <scope>NUCLEOTIDE SEQUENCE [LARGE SCALE GENOMIC DNA]</scope>
    <source>
        <strain evidence="8 9">Sb_GMNB300</strain>
    </source>
</reference>
<dbReference type="GO" id="GO:0005657">
    <property type="term" value="C:replication fork"/>
    <property type="evidence" value="ECO:0007669"/>
    <property type="project" value="TreeGrafter"/>
</dbReference>
<dbReference type="GO" id="GO:0005524">
    <property type="term" value="F:ATP binding"/>
    <property type="evidence" value="ECO:0007669"/>
    <property type="project" value="UniProtKB-KW"/>
</dbReference>
<evidence type="ECO:0000256" key="2">
    <source>
        <dbReference type="ARBA" id="ARBA00022741"/>
    </source>
</evidence>